<dbReference type="Proteomes" id="UP000230750">
    <property type="component" value="Unassembled WGS sequence"/>
</dbReference>
<name>A0A2G8K4J8_STIJA</name>
<protein>
    <recommendedName>
        <fullName evidence="2">Ig-like domain-containing protein</fullName>
    </recommendedName>
</protein>
<reference evidence="3 4" key="1">
    <citation type="journal article" date="2017" name="PLoS Biol.">
        <title>The sea cucumber genome provides insights into morphological evolution and visceral regeneration.</title>
        <authorList>
            <person name="Zhang X."/>
            <person name="Sun L."/>
            <person name="Yuan J."/>
            <person name="Sun Y."/>
            <person name="Gao Y."/>
            <person name="Zhang L."/>
            <person name="Li S."/>
            <person name="Dai H."/>
            <person name="Hamel J.F."/>
            <person name="Liu C."/>
            <person name="Yu Y."/>
            <person name="Liu S."/>
            <person name="Lin W."/>
            <person name="Guo K."/>
            <person name="Jin S."/>
            <person name="Xu P."/>
            <person name="Storey K.B."/>
            <person name="Huan P."/>
            <person name="Zhang T."/>
            <person name="Zhou Y."/>
            <person name="Zhang J."/>
            <person name="Lin C."/>
            <person name="Li X."/>
            <person name="Xing L."/>
            <person name="Huo D."/>
            <person name="Sun M."/>
            <person name="Wang L."/>
            <person name="Mercier A."/>
            <person name="Li F."/>
            <person name="Yang H."/>
            <person name="Xiang J."/>
        </authorList>
    </citation>
    <scope>NUCLEOTIDE SEQUENCE [LARGE SCALE GENOMIC DNA]</scope>
    <source>
        <strain evidence="3">Shaxun</strain>
        <tissue evidence="3">Muscle</tissue>
    </source>
</reference>
<evidence type="ECO:0000259" key="2">
    <source>
        <dbReference type="PROSITE" id="PS50835"/>
    </source>
</evidence>
<dbReference type="InterPro" id="IPR013783">
    <property type="entry name" value="Ig-like_fold"/>
</dbReference>
<proteinExistence type="predicted"/>
<comment type="caution">
    <text evidence="3">The sequence shown here is derived from an EMBL/GenBank/DDBJ whole genome shotgun (WGS) entry which is preliminary data.</text>
</comment>
<evidence type="ECO:0000256" key="1">
    <source>
        <dbReference type="SAM" id="Phobius"/>
    </source>
</evidence>
<keyword evidence="1" id="KW-0472">Membrane</keyword>
<organism evidence="3 4">
    <name type="scientific">Stichopus japonicus</name>
    <name type="common">Sea cucumber</name>
    <dbReference type="NCBI Taxonomy" id="307972"/>
    <lineage>
        <taxon>Eukaryota</taxon>
        <taxon>Metazoa</taxon>
        <taxon>Echinodermata</taxon>
        <taxon>Eleutherozoa</taxon>
        <taxon>Echinozoa</taxon>
        <taxon>Holothuroidea</taxon>
        <taxon>Aspidochirotacea</taxon>
        <taxon>Aspidochirotida</taxon>
        <taxon>Stichopodidae</taxon>
        <taxon>Apostichopus</taxon>
    </lineage>
</organism>
<dbReference type="AlphaFoldDB" id="A0A2G8K4J8"/>
<dbReference type="InterPro" id="IPR007110">
    <property type="entry name" value="Ig-like_dom"/>
</dbReference>
<dbReference type="Gene3D" id="2.60.40.10">
    <property type="entry name" value="Immunoglobulins"/>
    <property type="match status" value="2"/>
</dbReference>
<sequence>MDLSDGIYWVLNNNTSMKDESTMGRHATDRSGSKTYLEISNVKFEDAGFYKCVRYPTDGTSDSKTNRLHVRGDMKVEVDRNFTLHDTITAKCCVRSTKSEIDVPFVWFISNVWSVNDKFGETIDTDIMYCRNISITSERKFHDNFFGCSISPELNVTSKKPINIFHPASVEWIPLTNTPSPIMVDRNQNVIVTCLSDGIPSPSVLLQKKTSKNQWMDLPLIETFWNVTDKYWNFSYNITEETTCTLRCFATNDIGEPSASDVITIEVLVDLMAVILANLKLVVIGCVGFLLLLMVICFLALKKRKRIRYRLSAEANRNATNSTQNQQNFIRRDMPDLCSHEPIASSQIVSKFLIAPGLQLQTSHSLSSMTVQAMGL</sequence>
<evidence type="ECO:0000313" key="4">
    <source>
        <dbReference type="Proteomes" id="UP000230750"/>
    </source>
</evidence>
<evidence type="ECO:0000313" key="3">
    <source>
        <dbReference type="EMBL" id="PIK42930.1"/>
    </source>
</evidence>
<keyword evidence="4" id="KW-1185">Reference proteome</keyword>
<dbReference type="InterPro" id="IPR036179">
    <property type="entry name" value="Ig-like_dom_sf"/>
</dbReference>
<feature type="domain" description="Ig-like" evidence="2">
    <location>
        <begin position="7"/>
        <end position="52"/>
    </location>
</feature>
<gene>
    <name evidence="3" type="ORF">BSL78_20210</name>
</gene>
<dbReference type="EMBL" id="MRZV01000891">
    <property type="protein sequence ID" value="PIK42930.1"/>
    <property type="molecule type" value="Genomic_DNA"/>
</dbReference>
<keyword evidence="1" id="KW-0812">Transmembrane</keyword>
<feature type="transmembrane region" description="Helical" evidence="1">
    <location>
        <begin position="281"/>
        <end position="301"/>
    </location>
</feature>
<accession>A0A2G8K4J8</accession>
<dbReference type="PROSITE" id="PS50835">
    <property type="entry name" value="IG_LIKE"/>
    <property type="match status" value="1"/>
</dbReference>
<dbReference type="SUPFAM" id="SSF48726">
    <property type="entry name" value="Immunoglobulin"/>
    <property type="match status" value="2"/>
</dbReference>
<keyword evidence="1" id="KW-1133">Transmembrane helix</keyword>